<evidence type="ECO:0000313" key="2">
    <source>
        <dbReference type="Proteomes" id="UP001494902"/>
    </source>
</evidence>
<protein>
    <submittedName>
        <fullName evidence="1">Uncharacterized protein</fullName>
    </submittedName>
</protein>
<name>A0ABV1KGD3_9PSEU</name>
<evidence type="ECO:0000313" key="1">
    <source>
        <dbReference type="EMBL" id="MEQ3553404.1"/>
    </source>
</evidence>
<sequence length="58" mass="6382">MLTTGWDREVADTGASAKQLKQSINTEWIYPPVDDARAILDLADHRVTWPTEAVEAGA</sequence>
<keyword evidence="2" id="KW-1185">Reference proteome</keyword>
<dbReference type="RefSeq" id="WP_349300472.1">
    <property type="nucleotide sequence ID" value="NZ_JBEDNQ010000010.1"/>
</dbReference>
<accession>A0ABV1KGD3</accession>
<dbReference type="Proteomes" id="UP001494902">
    <property type="component" value="Unassembled WGS sequence"/>
</dbReference>
<gene>
    <name evidence="1" type="ORF">WIS52_23280</name>
</gene>
<reference evidence="1 2" key="1">
    <citation type="submission" date="2024-03" db="EMBL/GenBank/DDBJ databases">
        <title>Draft genome sequence of Pseudonocardia nematodicida JCM 31783.</title>
        <authorList>
            <person name="Butdee W."/>
            <person name="Duangmal K."/>
        </authorList>
    </citation>
    <scope>NUCLEOTIDE SEQUENCE [LARGE SCALE GENOMIC DNA]</scope>
    <source>
        <strain evidence="1 2">JCM 31783</strain>
    </source>
</reference>
<organism evidence="1 2">
    <name type="scientific">Pseudonocardia nematodicida</name>
    <dbReference type="NCBI Taxonomy" id="1206997"/>
    <lineage>
        <taxon>Bacteria</taxon>
        <taxon>Bacillati</taxon>
        <taxon>Actinomycetota</taxon>
        <taxon>Actinomycetes</taxon>
        <taxon>Pseudonocardiales</taxon>
        <taxon>Pseudonocardiaceae</taxon>
        <taxon>Pseudonocardia</taxon>
    </lineage>
</organism>
<proteinExistence type="predicted"/>
<comment type="caution">
    <text evidence="1">The sequence shown here is derived from an EMBL/GenBank/DDBJ whole genome shotgun (WGS) entry which is preliminary data.</text>
</comment>
<dbReference type="EMBL" id="JBEDNQ010000010">
    <property type="protein sequence ID" value="MEQ3553404.1"/>
    <property type="molecule type" value="Genomic_DNA"/>
</dbReference>